<proteinExistence type="predicted"/>
<evidence type="ECO:0000313" key="1">
    <source>
        <dbReference type="EMBL" id="RMI47262.1"/>
    </source>
</evidence>
<organism evidence="1 2">
    <name type="scientific">Actinomadura harenae</name>
    <dbReference type="NCBI Taxonomy" id="2483351"/>
    <lineage>
        <taxon>Bacteria</taxon>
        <taxon>Bacillati</taxon>
        <taxon>Actinomycetota</taxon>
        <taxon>Actinomycetes</taxon>
        <taxon>Streptosporangiales</taxon>
        <taxon>Thermomonosporaceae</taxon>
        <taxon>Actinomadura</taxon>
    </lineage>
</organism>
<keyword evidence="2" id="KW-1185">Reference proteome</keyword>
<comment type="caution">
    <text evidence="1">The sequence shown here is derived from an EMBL/GenBank/DDBJ whole genome shotgun (WGS) entry which is preliminary data.</text>
</comment>
<reference evidence="1 2" key="1">
    <citation type="submission" date="2018-10" db="EMBL/GenBank/DDBJ databases">
        <title>Isolation from soil.</title>
        <authorList>
            <person name="Hu J."/>
        </authorList>
    </citation>
    <scope>NUCLEOTIDE SEQUENCE [LARGE SCALE GENOMIC DNA]</scope>
    <source>
        <strain evidence="1 2">NEAU-Ht49</strain>
    </source>
</reference>
<dbReference type="Proteomes" id="UP000282674">
    <property type="component" value="Unassembled WGS sequence"/>
</dbReference>
<protein>
    <submittedName>
        <fullName evidence="1">Uncharacterized protein</fullName>
    </submittedName>
</protein>
<name>A0A3M2MCK8_9ACTN</name>
<dbReference type="RefSeq" id="WP_122192828.1">
    <property type="nucleotide sequence ID" value="NZ_JBHSKC010000008.1"/>
</dbReference>
<sequence length="141" mass="15004">MARLDGLLLAEGLGVDARGAITLIGLNQNVVVTPSLPTQNRRAVIAHIDAGELAADDEVTVLFAMLDPGDQVMTSFEVQAKLGGQVPWPEVRPTLDVPAEVLFVPVAYGTHAIRVTARFSDGTEQSEQVELYVVKPAVESA</sequence>
<accession>A0A3M2MCK8</accession>
<gene>
    <name evidence="1" type="ORF">EBO15_03500</name>
</gene>
<dbReference type="EMBL" id="RFFG01000004">
    <property type="protein sequence ID" value="RMI47262.1"/>
    <property type="molecule type" value="Genomic_DNA"/>
</dbReference>
<evidence type="ECO:0000313" key="2">
    <source>
        <dbReference type="Proteomes" id="UP000282674"/>
    </source>
</evidence>
<dbReference type="AlphaFoldDB" id="A0A3M2MCK8"/>